<evidence type="ECO:0000313" key="2">
    <source>
        <dbReference type="Proteomes" id="UP001171945"/>
    </source>
</evidence>
<keyword evidence="2" id="KW-1185">Reference proteome</keyword>
<sequence length="322" mass="35767">MAYNYSDDAFKQVLQTSDQRLWYVNLAQQVYNWKYKVNTPELNEHVQKYREAILHGQKVLVVSHSQGNFNTNLARQMLANQKPAIAMKAFGIFSVAIPANYVGKGAYLTNHLDIITSLPSSLPANWTLRRIDSGKIVDQIGSIPAHRFSETYLSPYYDIRPEVIKGIKQELSKLTDPPQVVKSGSVTVTLTWDTGNKNDIDLHVVEPDKTHVYFSSKAGHSGYLDVDNTGGFGPEHYYTDCQKLQAGQYLVGVKYFSDSSTPAREVTTTVTISTPGSTRTFITKLDQSNRSGNVVTLAKVVIGGRTGGRLKYQIIPIVASSK</sequence>
<organism evidence="1 2">
    <name type="scientific">Candidatus Marithioploca araucensis</name>
    <dbReference type="NCBI Taxonomy" id="70273"/>
    <lineage>
        <taxon>Bacteria</taxon>
        <taxon>Pseudomonadati</taxon>
        <taxon>Pseudomonadota</taxon>
        <taxon>Gammaproteobacteria</taxon>
        <taxon>Thiotrichales</taxon>
        <taxon>Thiotrichaceae</taxon>
        <taxon>Candidatus Marithioploca</taxon>
    </lineage>
</organism>
<proteinExistence type="predicted"/>
<comment type="caution">
    <text evidence="1">The sequence shown here is derived from an EMBL/GenBank/DDBJ whole genome shotgun (WGS) entry which is preliminary data.</text>
</comment>
<gene>
    <name evidence="1" type="ORF">QUF54_04365</name>
</gene>
<dbReference type="EMBL" id="JAUCGM010000202">
    <property type="protein sequence ID" value="MDM8562569.1"/>
    <property type="molecule type" value="Genomic_DNA"/>
</dbReference>
<evidence type="ECO:0000313" key="1">
    <source>
        <dbReference type="EMBL" id="MDM8562569.1"/>
    </source>
</evidence>
<evidence type="ECO:0008006" key="3">
    <source>
        <dbReference type="Google" id="ProtNLM"/>
    </source>
</evidence>
<protein>
    <recommendedName>
        <fullName evidence="3">Alpha/beta hydrolase</fullName>
    </recommendedName>
</protein>
<dbReference type="Gene3D" id="2.60.120.380">
    <property type="match status" value="1"/>
</dbReference>
<dbReference type="Proteomes" id="UP001171945">
    <property type="component" value="Unassembled WGS sequence"/>
</dbReference>
<accession>A0ABT7VSC1</accession>
<name>A0ABT7VSC1_9GAMM</name>
<reference evidence="1" key="1">
    <citation type="submission" date="2023-06" db="EMBL/GenBank/DDBJ databases">
        <title>Uncultivated large filamentous bacteria from sulfidic sediments reveal new species and different genomic features in energy metabolism and defense.</title>
        <authorList>
            <person name="Fonseca A."/>
        </authorList>
    </citation>
    <scope>NUCLEOTIDE SEQUENCE</scope>
    <source>
        <strain evidence="1">HSG4</strain>
    </source>
</reference>